<dbReference type="GO" id="GO:0005975">
    <property type="term" value="P:carbohydrate metabolic process"/>
    <property type="evidence" value="ECO:0007669"/>
    <property type="project" value="InterPro"/>
</dbReference>
<keyword evidence="5 10" id="KW-0328">Glycosyltransferase</keyword>
<dbReference type="InterPro" id="IPR017853">
    <property type="entry name" value="GH"/>
</dbReference>
<dbReference type="EC" id="2.4.1.25" evidence="3 10"/>
<evidence type="ECO:0000256" key="7">
    <source>
        <dbReference type="ARBA" id="ARBA00023277"/>
    </source>
</evidence>
<proteinExistence type="inferred from homology"/>
<dbReference type="NCBIfam" id="TIGR00217">
    <property type="entry name" value="malQ"/>
    <property type="match status" value="1"/>
</dbReference>
<comment type="caution">
    <text evidence="11">The sequence shown here is derived from an EMBL/GenBank/DDBJ whole genome shotgun (WGS) entry which is preliminary data.</text>
</comment>
<evidence type="ECO:0000256" key="2">
    <source>
        <dbReference type="ARBA" id="ARBA00005684"/>
    </source>
</evidence>
<protein>
    <recommendedName>
        <fullName evidence="4 10">4-alpha-glucanotransferase</fullName>
        <ecNumber evidence="3 10">2.4.1.25</ecNumber>
    </recommendedName>
    <alternativeName>
        <fullName evidence="8 10">Amylomaltase</fullName>
    </alternativeName>
    <alternativeName>
        <fullName evidence="9 10">Disproportionating enzyme</fullName>
    </alternativeName>
</protein>
<dbReference type="Gene3D" id="3.20.20.80">
    <property type="entry name" value="Glycosidases"/>
    <property type="match status" value="1"/>
</dbReference>
<dbReference type="EMBL" id="JACHHD010000003">
    <property type="protein sequence ID" value="MBB5184377.1"/>
    <property type="molecule type" value="Genomic_DNA"/>
</dbReference>
<dbReference type="GO" id="GO:0004134">
    <property type="term" value="F:4-alpha-glucanotransferase activity"/>
    <property type="evidence" value="ECO:0007669"/>
    <property type="project" value="UniProtKB-EC"/>
</dbReference>
<dbReference type="SUPFAM" id="SSF51445">
    <property type="entry name" value="(Trans)glycosidases"/>
    <property type="match status" value="1"/>
</dbReference>
<evidence type="ECO:0000313" key="12">
    <source>
        <dbReference type="Proteomes" id="UP000521313"/>
    </source>
</evidence>
<comment type="similarity">
    <text evidence="2 10">Belongs to the disproportionating enzyme family.</text>
</comment>
<name>A0A7W8CZB7_9FIRM</name>
<sequence length="489" mass="57713">MKREAGILCPMFSVPGNQGIGDFGTKTLKMIDCIADAGYKVWQMLPLQVTGFTHSPYQNLSSFAGDPIYINIDRLSEMGLVTQSSVINCNKFKNRVDYALVREFKEKYFERAFKAFKKVFDAYEEEYNNFLRDAFWLEDWVTFQLFHELHDGASWNEWDEEYRNYPEEHDLDLSDYQERMDYLRFLQFIFYKQLSEIVMYAHSKGLEIMGDVPFYVDYDSADVWANKELFLLDEKGKPEFVAGCPPDYFSKTGQRWGMPIYDFEAQEKDGYQFWCQRVHWTNRFFDKIRIDHFRAFDTYWKIPAECPTAIDGKWILGPAEKLLDAILKACPDVELIAEDLGMIRKEVTELADAYKIPGMEVLLFKMEAKQLRKPIPQHKVLYTGTHDNATIMQDYVNYDNNRRISLRRFFKKRGYEERAFYDIVCHFALDSEADLVILPIWDVCGYKEEARINAPGTVGDQNWTWKLKDFKTFPDELMKTKTWIEQAGR</sequence>
<reference evidence="11 12" key="1">
    <citation type="submission" date="2020-08" db="EMBL/GenBank/DDBJ databases">
        <title>Genomic Encyclopedia of Type Strains, Phase IV (KMG-IV): sequencing the most valuable type-strain genomes for metagenomic binning, comparative biology and taxonomic classification.</title>
        <authorList>
            <person name="Goeker M."/>
        </authorList>
    </citation>
    <scope>NUCLEOTIDE SEQUENCE [LARGE SCALE GENOMIC DNA]</scope>
    <source>
        <strain evidence="11 12">DSM 26963</strain>
    </source>
</reference>
<dbReference type="Pfam" id="PF02446">
    <property type="entry name" value="Glyco_hydro_77"/>
    <property type="match status" value="1"/>
</dbReference>
<evidence type="ECO:0000256" key="8">
    <source>
        <dbReference type="ARBA" id="ARBA00031423"/>
    </source>
</evidence>
<dbReference type="AlphaFoldDB" id="A0A7W8CZB7"/>
<evidence type="ECO:0000256" key="1">
    <source>
        <dbReference type="ARBA" id="ARBA00000439"/>
    </source>
</evidence>
<evidence type="ECO:0000256" key="6">
    <source>
        <dbReference type="ARBA" id="ARBA00022679"/>
    </source>
</evidence>
<dbReference type="InterPro" id="IPR003385">
    <property type="entry name" value="Glyco_hydro_77"/>
</dbReference>
<accession>A0A7W8CZB7</accession>
<dbReference type="Proteomes" id="UP000521313">
    <property type="component" value="Unassembled WGS sequence"/>
</dbReference>
<gene>
    <name evidence="11" type="ORF">HNQ43_000415</name>
</gene>
<dbReference type="PANTHER" id="PTHR32438:SF5">
    <property type="entry name" value="4-ALPHA-GLUCANOTRANSFERASE DPE1, CHLOROPLASTIC_AMYLOPLASTIC"/>
    <property type="match status" value="1"/>
</dbReference>
<dbReference type="PANTHER" id="PTHR32438">
    <property type="entry name" value="4-ALPHA-GLUCANOTRANSFERASE DPE1, CHLOROPLASTIC/AMYLOPLASTIC"/>
    <property type="match status" value="1"/>
</dbReference>
<organism evidence="11 12">
    <name type="scientific">Faecalicoccus acidiformans</name>
    <dbReference type="NCBI Taxonomy" id="915173"/>
    <lineage>
        <taxon>Bacteria</taxon>
        <taxon>Bacillati</taxon>
        <taxon>Bacillota</taxon>
        <taxon>Erysipelotrichia</taxon>
        <taxon>Erysipelotrichales</taxon>
        <taxon>Erysipelotrichaceae</taxon>
        <taxon>Faecalicoccus</taxon>
    </lineage>
</organism>
<evidence type="ECO:0000256" key="10">
    <source>
        <dbReference type="RuleBase" id="RU361207"/>
    </source>
</evidence>
<evidence type="ECO:0000256" key="9">
    <source>
        <dbReference type="ARBA" id="ARBA00031501"/>
    </source>
</evidence>
<evidence type="ECO:0000313" key="11">
    <source>
        <dbReference type="EMBL" id="MBB5184377.1"/>
    </source>
</evidence>
<keyword evidence="7 10" id="KW-0119">Carbohydrate metabolism</keyword>
<evidence type="ECO:0000256" key="4">
    <source>
        <dbReference type="ARBA" id="ARBA00020295"/>
    </source>
</evidence>
<keyword evidence="6 10" id="KW-0808">Transferase</keyword>
<evidence type="ECO:0000256" key="5">
    <source>
        <dbReference type="ARBA" id="ARBA00022676"/>
    </source>
</evidence>
<comment type="catalytic activity">
    <reaction evidence="1 10">
        <text>Transfers a segment of a (1-&gt;4)-alpha-D-glucan to a new position in an acceptor, which may be glucose or a (1-&gt;4)-alpha-D-glucan.</text>
        <dbReference type="EC" id="2.4.1.25"/>
    </reaction>
</comment>
<dbReference type="RefSeq" id="WP_183374296.1">
    <property type="nucleotide sequence ID" value="NZ_JACHHD010000003.1"/>
</dbReference>
<evidence type="ECO:0000256" key="3">
    <source>
        <dbReference type="ARBA" id="ARBA00012560"/>
    </source>
</evidence>
<dbReference type="NCBIfam" id="NF011080">
    <property type="entry name" value="PRK14508.1-3"/>
    <property type="match status" value="1"/>
</dbReference>